<accession>A0ABQ4I3F8</accession>
<comment type="caution">
    <text evidence="1">The sequence shown here is derived from an EMBL/GenBank/DDBJ whole genome shotgun (WGS) entry which is preliminary data.</text>
</comment>
<reference evidence="1 2" key="1">
    <citation type="submission" date="2021-01" db="EMBL/GenBank/DDBJ databases">
        <title>Whole genome shotgun sequence of Verrucosispora andamanensis NBRC 109075.</title>
        <authorList>
            <person name="Komaki H."/>
            <person name="Tamura T."/>
        </authorList>
    </citation>
    <scope>NUCLEOTIDE SEQUENCE [LARGE SCALE GENOMIC DNA]</scope>
    <source>
        <strain evidence="1 2">NBRC 109075</strain>
    </source>
</reference>
<name>A0ABQ4I3F8_9ACTN</name>
<protein>
    <submittedName>
        <fullName evidence="1">Uncharacterized protein</fullName>
    </submittedName>
</protein>
<keyword evidence="2" id="KW-1185">Reference proteome</keyword>
<evidence type="ECO:0000313" key="1">
    <source>
        <dbReference type="EMBL" id="GIJ12418.1"/>
    </source>
</evidence>
<dbReference type="Proteomes" id="UP000647017">
    <property type="component" value="Unassembled WGS sequence"/>
</dbReference>
<sequence>MAAACHIGAGAVSARSGFPVPAVRAAAPHHLVTHPPRLLKEGGAAVTSRRAYRVPVAERLPEE</sequence>
<proteinExistence type="predicted"/>
<gene>
    <name evidence="1" type="ORF">Van01_56320</name>
</gene>
<organism evidence="1 2">
    <name type="scientific">Micromonospora andamanensis</name>
    <dbReference type="NCBI Taxonomy" id="1287068"/>
    <lineage>
        <taxon>Bacteria</taxon>
        <taxon>Bacillati</taxon>
        <taxon>Actinomycetota</taxon>
        <taxon>Actinomycetes</taxon>
        <taxon>Micromonosporales</taxon>
        <taxon>Micromonosporaceae</taxon>
        <taxon>Micromonospora</taxon>
    </lineage>
</organism>
<dbReference type="EMBL" id="BOOZ01000051">
    <property type="protein sequence ID" value="GIJ12418.1"/>
    <property type="molecule type" value="Genomic_DNA"/>
</dbReference>
<evidence type="ECO:0000313" key="2">
    <source>
        <dbReference type="Proteomes" id="UP000647017"/>
    </source>
</evidence>